<dbReference type="InterPro" id="IPR029063">
    <property type="entry name" value="SAM-dependent_MTases_sf"/>
</dbReference>
<name>A0A0T7CQC2_BORP1</name>
<evidence type="ECO:0000313" key="3">
    <source>
        <dbReference type="EMBL" id="CCJ63819.1"/>
    </source>
</evidence>
<dbReference type="HOGENOM" id="CLU_102142_0_0_4"/>
<dbReference type="KEGG" id="bper:BN118_2394"/>
<proteinExistence type="predicted"/>
<organism evidence="3 4">
    <name type="scientific">Bordetella pertussis (strain ATCC 9797 / DSM 5571 / CCUG 30873 / LMG 14455 / NCTC 10739 / 18323)</name>
    <dbReference type="NCBI Taxonomy" id="568706"/>
    <lineage>
        <taxon>Bacteria</taxon>
        <taxon>Pseudomonadati</taxon>
        <taxon>Pseudomonadota</taxon>
        <taxon>Betaproteobacteria</taxon>
        <taxon>Burkholderiales</taxon>
        <taxon>Alcaligenaceae</taxon>
        <taxon>Bordetella</taxon>
    </lineage>
</organism>
<reference evidence="3 4" key="1">
    <citation type="journal article" date="2012" name="BMC Genomics">
        <title>Comparative genomics of the classical Bordetella subspecies: the evolution and exchange of virulence-associated diversity amongst closely related pathogens.</title>
        <authorList>
            <person name="Park J."/>
            <person name="Zhang Y."/>
            <person name="Buboltz A.M."/>
            <person name="Zhang X."/>
            <person name="Schuster S.C."/>
            <person name="Ahuja U."/>
            <person name="Liu M."/>
            <person name="Miller J.F."/>
            <person name="Sebaihia M."/>
            <person name="Bentley S.D."/>
            <person name="Parkhill J."/>
            <person name="Harvill E.T."/>
        </authorList>
    </citation>
    <scope>NUCLEOTIDE SEQUENCE [LARGE SCALE GENOMIC DNA]</scope>
    <source>
        <strain evidence="4">ATCC 9797 / DSM 5571 / CCUG 30873 / LMG 14455 / NCTC 10739 / 18323</strain>
    </source>
</reference>
<dbReference type="Proteomes" id="UP000005250">
    <property type="component" value="Chromosome"/>
</dbReference>
<keyword evidence="4" id="KW-1185">Reference proteome</keyword>
<evidence type="ECO:0000256" key="1">
    <source>
        <dbReference type="SAM" id="MobiDB-lite"/>
    </source>
</evidence>
<gene>
    <name evidence="3" type="ordered locus">BN118_2394</name>
</gene>
<dbReference type="AlphaFoldDB" id="A0A0T7CQC2"/>
<evidence type="ECO:0000313" key="4">
    <source>
        <dbReference type="Proteomes" id="UP000005250"/>
    </source>
</evidence>
<dbReference type="Pfam" id="PF13649">
    <property type="entry name" value="Methyltransf_25"/>
    <property type="match status" value="1"/>
</dbReference>
<protein>
    <recommendedName>
        <fullName evidence="2">Methyltransferase domain-containing protein</fullName>
    </recommendedName>
</protein>
<sequence length="252" mass="28199">MLKRLSVVHSPNGAPMAPSSHEWTDTLKDVYTARAANADLNARYIPLLPVNQRIQHERDRALANMLRQHLSVPPAQARVLEVGCGSGSNLLDLIRLGFDPANLMGNDLMDSRVEQARHRLPQAVPILAGNALDLDLEREGFDVLYQSTVFTSILDAQARRDLAQRMWHWTKPGGGVLWYDFAYNNPRNPNVRGVPLREVRALFPHARIHTARVTLAPPLARRLPATLYAPVNNLCPFLRTHLLCWIGKPAAP</sequence>
<dbReference type="SUPFAM" id="SSF53335">
    <property type="entry name" value="S-adenosyl-L-methionine-dependent methyltransferases"/>
    <property type="match status" value="1"/>
</dbReference>
<dbReference type="InterPro" id="IPR041698">
    <property type="entry name" value="Methyltransf_25"/>
</dbReference>
<feature type="region of interest" description="Disordered" evidence="1">
    <location>
        <begin position="1"/>
        <end position="21"/>
    </location>
</feature>
<dbReference type="eggNOG" id="COG0500">
    <property type="taxonomic scope" value="Bacteria"/>
</dbReference>
<dbReference type="EMBL" id="HE965805">
    <property type="protein sequence ID" value="CCJ63819.1"/>
    <property type="molecule type" value="Genomic_DNA"/>
</dbReference>
<accession>A0A0T7CQC2</accession>
<evidence type="ECO:0000259" key="2">
    <source>
        <dbReference type="Pfam" id="PF13649"/>
    </source>
</evidence>
<dbReference type="CDD" id="cd02440">
    <property type="entry name" value="AdoMet_MTases"/>
    <property type="match status" value="1"/>
</dbReference>
<feature type="domain" description="Methyltransferase" evidence="2">
    <location>
        <begin position="79"/>
        <end position="174"/>
    </location>
</feature>
<dbReference type="Gene3D" id="3.40.50.150">
    <property type="entry name" value="Vaccinia Virus protein VP39"/>
    <property type="match status" value="1"/>
</dbReference>